<sequence>MLLYKNNQVVRSYWIALSDRPEGDKVREGDRRTPEGVYTLDYVKENSYYYRAFHISYPNLQDIEEARRLGVRPGGMIMVHGQPPSSGEYHETVQRSDWTNGCIAILNPEIDEFISLVDPGTPIEILP</sequence>
<dbReference type="GO" id="GO:0071555">
    <property type="term" value="P:cell wall organization"/>
    <property type="evidence" value="ECO:0007669"/>
    <property type="project" value="UniProtKB-UniRule"/>
</dbReference>
<keyword evidence="5 7" id="KW-0573">Peptidoglycan synthesis</keyword>
<reference evidence="9" key="1">
    <citation type="journal article" date="2021" name="PeerJ">
        <title>Extensive microbial diversity within the chicken gut microbiome revealed by metagenomics and culture.</title>
        <authorList>
            <person name="Gilroy R."/>
            <person name="Ravi A."/>
            <person name="Getino M."/>
            <person name="Pursley I."/>
            <person name="Horton D.L."/>
            <person name="Alikhan N.F."/>
            <person name="Baker D."/>
            <person name="Gharbi K."/>
            <person name="Hall N."/>
            <person name="Watson M."/>
            <person name="Adriaenssens E.M."/>
            <person name="Foster-Nyarko E."/>
            <person name="Jarju S."/>
            <person name="Secka A."/>
            <person name="Antonio M."/>
            <person name="Oren A."/>
            <person name="Chaudhuri R.R."/>
            <person name="La Ragione R."/>
            <person name="Hildebrand F."/>
            <person name="Pallen M.J."/>
        </authorList>
    </citation>
    <scope>NUCLEOTIDE SEQUENCE</scope>
    <source>
        <strain evidence="9">378</strain>
    </source>
</reference>
<reference evidence="9" key="2">
    <citation type="submission" date="2021-04" db="EMBL/GenBank/DDBJ databases">
        <authorList>
            <person name="Gilroy R."/>
        </authorList>
    </citation>
    <scope>NUCLEOTIDE SEQUENCE</scope>
    <source>
        <strain evidence="9">378</strain>
    </source>
</reference>
<dbReference type="PANTHER" id="PTHR36699:SF1">
    <property type="entry name" value="L,D-TRANSPEPTIDASE YAFK-RELATED"/>
    <property type="match status" value="1"/>
</dbReference>
<protein>
    <submittedName>
        <fullName evidence="9">L,D-transpeptidase family protein</fullName>
    </submittedName>
</protein>
<evidence type="ECO:0000256" key="6">
    <source>
        <dbReference type="ARBA" id="ARBA00023316"/>
    </source>
</evidence>
<dbReference type="EMBL" id="JAHLFE010000094">
    <property type="protein sequence ID" value="MBU3844172.1"/>
    <property type="molecule type" value="Genomic_DNA"/>
</dbReference>
<dbReference type="InterPro" id="IPR005490">
    <property type="entry name" value="LD_TPept_cat_dom"/>
</dbReference>
<dbReference type="GO" id="GO:0008360">
    <property type="term" value="P:regulation of cell shape"/>
    <property type="evidence" value="ECO:0007669"/>
    <property type="project" value="UniProtKB-UniRule"/>
</dbReference>
<dbReference type="PANTHER" id="PTHR36699">
    <property type="entry name" value="LD-TRANSPEPTIDASE"/>
    <property type="match status" value="1"/>
</dbReference>
<organism evidence="9 10">
    <name type="scientific">Candidatus Anaerobiospirillum pullicola</name>
    <dbReference type="NCBI Taxonomy" id="2838451"/>
    <lineage>
        <taxon>Bacteria</taxon>
        <taxon>Pseudomonadati</taxon>
        <taxon>Pseudomonadota</taxon>
        <taxon>Gammaproteobacteria</taxon>
        <taxon>Aeromonadales</taxon>
        <taxon>Succinivibrionaceae</taxon>
        <taxon>Anaerobiospirillum</taxon>
    </lineage>
</organism>
<dbReference type="PROSITE" id="PS52029">
    <property type="entry name" value="LD_TPASE"/>
    <property type="match status" value="1"/>
</dbReference>
<dbReference type="Gene3D" id="2.40.440.10">
    <property type="entry name" value="L,D-transpeptidase catalytic domain-like"/>
    <property type="match status" value="1"/>
</dbReference>
<keyword evidence="4 7" id="KW-0133">Cell shape</keyword>
<keyword evidence="6 7" id="KW-0961">Cell wall biogenesis/degradation</keyword>
<evidence type="ECO:0000256" key="4">
    <source>
        <dbReference type="ARBA" id="ARBA00022960"/>
    </source>
</evidence>
<name>A0A948TG54_9GAMM</name>
<evidence type="ECO:0000256" key="5">
    <source>
        <dbReference type="ARBA" id="ARBA00022984"/>
    </source>
</evidence>
<dbReference type="GO" id="GO:0009252">
    <property type="term" value="P:peptidoglycan biosynthetic process"/>
    <property type="evidence" value="ECO:0007669"/>
    <property type="project" value="UniProtKB-KW"/>
</dbReference>
<comment type="caution">
    <text evidence="9">The sequence shown here is derived from an EMBL/GenBank/DDBJ whole genome shotgun (WGS) entry which is preliminary data.</text>
</comment>
<dbReference type="AlphaFoldDB" id="A0A948TG54"/>
<evidence type="ECO:0000313" key="10">
    <source>
        <dbReference type="Proteomes" id="UP000733611"/>
    </source>
</evidence>
<evidence type="ECO:0000256" key="1">
    <source>
        <dbReference type="ARBA" id="ARBA00004752"/>
    </source>
</evidence>
<accession>A0A948TG54</accession>
<keyword evidence="3" id="KW-0808">Transferase</keyword>
<evidence type="ECO:0000313" key="9">
    <source>
        <dbReference type="EMBL" id="MBU3844172.1"/>
    </source>
</evidence>
<evidence type="ECO:0000256" key="3">
    <source>
        <dbReference type="ARBA" id="ARBA00022679"/>
    </source>
</evidence>
<feature type="domain" description="L,D-TPase catalytic" evidence="8">
    <location>
        <begin position="1"/>
        <end position="126"/>
    </location>
</feature>
<evidence type="ECO:0000256" key="2">
    <source>
        <dbReference type="ARBA" id="ARBA00005992"/>
    </source>
</evidence>
<dbReference type="CDD" id="cd16913">
    <property type="entry name" value="YkuD_like"/>
    <property type="match status" value="1"/>
</dbReference>
<proteinExistence type="inferred from homology"/>
<feature type="active site" description="Proton donor/acceptor" evidence="7">
    <location>
        <position position="80"/>
    </location>
</feature>
<dbReference type="SUPFAM" id="SSF141523">
    <property type="entry name" value="L,D-transpeptidase catalytic domain-like"/>
    <property type="match status" value="1"/>
</dbReference>
<dbReference type="Pfam" id="PF03734">
    <property type="entry name" value="YkuD"/>
    <property type="match status" value="1"/>
</dbReference>
<dbReference type="GO" id="GO:0004180">
    <property type="term" value="F:carboxypeptidase activity"/>
    <property type="evidence" value="ECO:0007669"/>
    <property type="project" value="UniProtKB-ARBA"/>
</dbReference>
<comment type="similarity">
    <text evidence="2">Belongs to the YkuD family.</text>
</comment>
<evidence type="ECO:0000259" key="8">
    <source>
        <dbReference type="PROSITE" id="PS52029"/>
    </source>
</evidence>
<comment type="pathway">
    <text evidence="1 7">Cell wall biogenesis; peptidoglycan biosynthesis.</text>
</comment>
<evidence type="ECO:0000256" key="7">
    <source>
        <dbReference type="PROSITE-ProRule" id="PRU01373"/>
    </source>
</evidence>
<dbReference type="GO" id="GO:0016740">
    <property type="term" value="F:transferase activity"/>
    <property type="evidence" value="ECO:0007669"/>
    <property type="project" value="UniProtKB-KW"/>
</dbReference>
<dbReference type="Proteomes" id="UP000733611">
    <property type="component" value="Unassembled WGS sequence"/>
</dbReference>
<feature type="active site" description="Nucleophile" evidence="7">
    <location>
        <position position="102"/>
    </location>
</feature>
<gene>
    <name evidence="9" type="ORF">H9847_04785</name>
</gene>
<dbReference type="InterPro" id="IPR038063">
    <property type="entry name" value="Transpep_catalytic_dom"/>
</dbReference>